<reference evidence="3" key="1">
    <citation type="submission" date="2023-08" db="EMBL/GenBank/DDBJ databases">
        <title>A de novo genome assembly of Solanum verrucosum Schlechtendal, a Mexican diploid species geographically isolated from the other diploid A-genome species in potato relatives.</title>
        <authorList>
            <person name="Hosaka K."/>
        </authorList>
    </citation>
    <scope>NUCLEOTIDE SEQUENCE</scope>
    <source>
        <tissue evidence="3">Young leaves</tissue>
    </source>
</reference>
<sequence length="218" mass="23796">MTTCSGIKEEISLDGARYQNCLREIRARANDYEDKKKGIKISKNDWQNLHVHIDSYNNFPTAAGLASSAAGFACLADPGKDTDTSNQPPETLRDPSSEKLTSFDTTAVKVSENSKLEQIALITTVQKSPMDRDEIMVESQLSLTTSKHSEDLLPSKSNVVSLGSENIADDASRKEVAEASDAGFASPLMMNLDRGKELMHESDNESIPDIVDVEPDSD</sequence>
<dbReference type="GO" id="GO:0004163">
    <property type="term" value="F:diphosphomevalonate decarboxylase activity"/>
    <property type="evidence" value="ECO:0007669"/>
    <property type="project" value="TreeGrafter"/>
</dbReference>
<dbReference type="SUPFAM" id="SSF54211">
    <property type="entry name" value="Ribosomal protein S5 domain 2-like"/>
    <property type="match status" value="1"/>
</dbReference>
<dbReference type="GO" id="GO:0019287">
    <property type="term" value="P:isopentenyl diphosphate biosynthetic process, mevalonate pathway"/>
    <property type="evidence" value="ECO:0007669"/>
    <property type="project" value="TreeGrafter"/>
</dbReference>
<feature type="region of interest" description="Disordered" evidence="1">
    <location>
        <begin position="199"/>
        <end position="218"/>
    </location>
</feature>
<gene>
    <name evidence="3" type="ORF">MTR67_047019</name>
</gene>
<organism evidence="3 4">
    <name type="scientific">Solanum verrucosum</name>
    <dbReference type="NCBI Taxonomy" id="315347"/>
    <lineage>
        <taxon>Eukaryota</taxon>
        <taxon>Viridiplantae</taxon>
        <taxon>Streptophyta</taxon>
        <taxon>Embryophyta</taxon>
        <taxon>Tracheophyta</taxon>
        <taxon>Spermatophyta</taxon>
        <taxon>Magnoliopsida</taxon>
        <taxon>eudicotyledons</taxon>
        <taxon>Gunneridae</taxon>
        <taxon>Pentapetalae</taxon>
        <taxon>asterids</taxon>
        <taxon>lamiids</taxon>
        <taxon>Solanales</taxon>
        <taxon>Solanaceae</taxon>
        <taxon>Solanoideae</taxon>
        <taxon>Solaneae</taxon>
        <taxon>Solanum</taxon>
    </lineage>
</organism>
<proteinExistence type="predicted"/>
<evidence type="ECO:0000313" key="4">
    <source>
        <dbReference type="Proteomes" id="UP001234989"/>
    </source>
</evidence>
<dbReference type="PANTHER" id="PTHR10977">
    <property type="entry name" value="DIPHOSPHOMEVALONATE DECARBOXYLASE"/>
    <property type="match status" value="1"/>
</dbReference>
<dbReference type="Pfam" id="PF22700">
    <property type="entry name" value="MVD-like_N"/>
    <property type="match status" value="1"/>
</dbReference>
<keyword evidence="4" id="KW-1185">Reference proteome</keyword>
<dbReference type="PANTHER" id="PTHR10977:SF7">
    <property type="entry name" value="DIPHOSPHOMEVALONATE DECARBOXYLASE"/>
    <property type="match status" value="1"/>
</dbReference>
<evidence type="ECO:0000313" key="3">
    <source>
        <dbReference type="EMBL" id="WMV53634.1"/>
    </source>
</evidence>
<dbReference type="EMBL" id="CP133622">
    <property type="protein sequence ID" value="WMV53634.1"/>
    <property type="molecule type" value="Genomic_DNA"/>
</dbReference>
<evidence type="ECO:0000259" key="2">
    <source>
        <dbReference type="Pfam" id="PF22700"/>
    </source>
</evidence>
<dbReference type="AlphaFoldDB" id="A0AAF0UXN9"/>
<dbReference type="InterPro" id="IPR053859">
    <property type="entry name" value="MVD-like_N"/>
</dbReference>
<dbReference type="InterPro" id="IPR020568">
    <property type="entry name" value="Ribosomal_Su5_D2-typ_SF"/>
</dbReference>
<dbReference type="Gene3D" id="3.30.230.10">
    <property type="match status" value="1"/>
</dbReference>
<accession>A0AAF0UXN9</accession>
<feature type="domain" description="Diphosphomevalonate decarboxylase-like N-terminal" evidence="2">
    <location>
        <begin position="13"/>
        <end position="76"/>
    </location>
</feature>
<protein>
    <recommendedName>
        <fullName evidence="2">Diphosphomevalonate decarboxylase-like N-terminal domain-containing protein</fullName>
    </recommendedName>
</protein>
<dbReference type="GO" id="GO:0005829">
    <property type="term" value="C:cytosol"/>
    <property type="evidence" value="ECO:0007669"/>
    <property type="project" value="TreeGrafter"/>
</dbReference>
<dbReference type="InterPro" id="IPR014721">
    <property type="entry name" value="Ribsml_uS5_D2-typ_fold_subgr"/>
</dbReference>
<dbReference type="Proteomes" id="UP001234989">
    <property type="component" value="Chromosome 11"/>
</dbReference>
<name>A0AAF0UXN9_SOLVR</name>
<evidence type="ECO:0000256" key="1">
    <source>
        <dbReference type="SAM" id="MobiDB-lite"/>
    </source>
</evidence>